<evidence type="ECO:0000313" key="10">
    <source>
        <dbReference type="Proteomes" id="UP001500635"/>
    </source>
</evidence>
<evidence type="ECO:0000256" key="2">
    <source>
        <dbReference type="ARBA" id="ARBA00022450"/>
    </source>
</evidence>
<dbReference type="InterPro" id="IPR032821">
    <property type="entry name" value="PKS_assoc"/>
</dbReference>
<evidence type="ECO:0000259" key="7">
    <source>
        <dbReference type="PROSITE" id="PS50075"/>
    </source>
</evidence>
<dbReference type="Pfam" id="PF00668">
    <property type="entry name" value="Condensation"/>
    <property type="match status" value="1"/>
</dbReference>
<name>A0ABP8KDT4_9ACTN</name>
<dbReference type="SUPFAM" id="SSF52151">
    <property type="entry name" value="FabD/lysophospholipase-like"/>
    <property type="match status" value="1"/>
</dbReference>
<comment type="caution">
    <text evidence="9">The sequence shown here is derived from an EMBL/GenBank/DDBJ whole genome shotgun (WGS) entry which is preliminary data.</text>
</comment>
<reference evidence="10" key="1">
    <citation type="journal article" date="2019" name="Int. J. Syst. Evol. Microbiol.">
        <title>The Global Catalogue of Microorganisms (GCM) 10K type strain sequencing project: providing services to taxonomists for standard genome sequencing and annotation.</title>
        <authorList>
            <consortium name="The Broad Institute Genomics Platform"/>
            <consortium name="The Broad Institute Genome Sequencing Center for Infectious Disease"/>
            <person name="Wu L."/>
            <person name="Ma J."/>
        </authorList>
    </citation>
    <scope>NUCLEOTIDE SEQUENCE [LARGE SCALE GENOMIC DNA]</scope>
    <source>
        <strain evidence="10">JCM 17688</strain>
    </source>
</reference>
<gene>
    <name evidence="9" type="ORF">GCM10023147_46320</name>
</gene>
<dbReference type="Pfam" id="PF16197">
    <property type="entry name" value="KAsynt_C_assoc"/>
    <property type="match status" value="1"/>
</dbReference>
<dbReference type="InterPro" id="IPR036736">
    <property type="entry name" value="ACP-like_sf"/>
</dbReference>
<dbReference type="InterPro" id="IPR001227">
    <property type="entry name" value="Ac_transferase_dom_sf"/>
</dbReference>
<dbReference type="InterPro" id="IPR009081">
    <property type="entry name" value="PP-bd_ACP"/>
</dbReference>
<dbReference type="PANTHER" id="PTHR43775:SF37">
    <property type="entry name" value="SI:DKEY-61P9.11"/>
    <property type="match status" value="1"/>
</dbReference>
<dbReference type="SUPFAM" id="SSF55048">
    <property type="entry name" value="Probable ACP-binding domain of malonyl-CoA ACP transacylase"/>
    <property type="match status" value="1"/>
</dbReference>
<dbReference type="Gene3D" id="3.30.70.3290">
    <property type="match status" value="1"/>
</dbReference>
<dbReference type="CDD" id="cd00833">
    <property type="entry name" value="PKS"/>
    <property type="match status" value="1"/>
</dbReference>
<dbReference type="InterPro" id="IPR050091">
    <property type="entry name" value="PKS_NRPS_Biosynth_Enz"/>
</dbReference>
<dbReference type="Pfam" id="PF00109">
    <property type="entry name" value="ketoacyl-synt"/>
    <property type="match status" value="1"/>
</dbReference>
<dbReference type="Gene3D" id="3.40.47.10">
    <property type="match status" value="1"/>
</dbReference>
<dbReference type="InterPro" id="IPR016036">
    <property type="entry name" value="Malonyl_transacylase_ACP-bd"/>
</dbReference>
<dbReference type="Pfam" id="PF00698">
    <property type="entry name" value="Acyl_transf_1"/>
    <property type="match status" value="1"/>
</dbReference>
<dbReference type="InterPro" id="IPR020806">
    <property type="entry name" value="PKS_PP-bd"/>
</dbReference>
<evidence type="ECO:0000256" key="3">
    <source>
        <dbReference type="ARBA" id="ARBA00022553"/>
    </source>
</evidence>
<evidence type="ECO:0000259" key="8">
    <source>
        <dbReference type="PROSITE" id="PS52004"/>
    </source>
</evidence>
<keyword evidence="5" id="KW-0511">Multifunctional enzyme</keyword>
<dbReference type="SUPFAM" id="SSF52777">
    <property type="entry name" value="CoA-dependent acyltransferases"/>
    <property type="match status" value="2"/>
</dbReference>
<evidence type="ECO:0000256" key="1">
    <source>
        <dbReference type="ARBA" id="ARBA00001957"/>
    </source>
</evidence>
<dbReference type="Pfam" id="PF02801">
    <property type="entry name" value="Ketoacyl-synt_C"/>
    <property type="match status" value="1"/>
</dbReference>
<dbReference type="PROSITE" id="PS52004">
    <property type="entry name" value="KS3_2"/>
    <property type="match status" value="1"/>
</dbReference>
<keyword evidence="2" id="KW-0596">Phosphopantetheine</keyword>
<dbReference type="InterPro" id="IPR023213">
    <property type="entry name" value="CAT-like_dom_sf"/>
</dbReference>
<dbReference type="PROSITE" id="PS50075">
    <property type="entry name" value="CARRIER"/>
    <property type="match status" value="1"/>
</dbReference>
<dbReference type="Gene3D" id="3.30.70.250">
    <property type="entry name" value="Malonyl-CoA ACP transacylase, ACP-binding"/>
    <property type="match status" value="1"/>
</dbReference>
<evidence type="ECO:0000256" key="5">
    <source>
        <dbReference type="ARBA" id="ARBA00023268"/>
    </source>
</evidence>
<keyword evidence="4" id="KW-0808">Transferase</keyword>
<dbReference type="Gene3D" id="1.10.1200.10">
    <property type="entry name" value="ACP-like"/>
    <property type="match status" value="1"/>
</dbReference>
<dbReference type="Gene3D" id="3.40.366.10">
    <property type="entry name" value="Malonyl-Coenzyme A Acyl Carrier Protein, domain 2"/>
    <property type="match status" value="1"/>
</dbReference>
<dbReference type="Pfam" id="PF00550">
    <property type="entry name" value="PP-binding"/>
    <property type="match status" value="1"/>
</dbReference>
<dbReference type="InterPro" id="IPR016039">
    <property type="entry name" value="Thiolase-like"/>
</dbReference>
<dbReference type="SUPFAM" id="SSF53901">
    <property type="entry name" value="Thiolase-like"/>
    <property type="match status" value="1"/>
</dbReference>
<dbReference type="PROSITE" id="PS00012">
    <property type="entry name" value="PHOSPHOPANTETHEINE"/>
    <property type="match status" value="1"/>
</dbReference>
<protein>
    <submittedName>
        <fullName evidence="9">Type I polyketide synthase</fullName>
    </submittedName>
</protein>
<dbReference type="SMART" id="SM00825">
    <property type="entry name" value="PKS_KS"/>
    <property type="match status" value="1"/>
</dbReference>
<keyword evidence="3" id="KW-0597">Phosphoprotein</keyword>
<dbReference type="Gene3D" id="3.30.559.10">
    <property type="entry name" value="Chloramphenicol acetyltransferase-like domain"/>
    <property type="match status" value="1"/>
</dbReference>
<dbReference type="InterPro" id="IPR001242">
    <property type="entry name" value="Condensation_dom"/>
</dbReference>
<dbReference type="Proteomes" id="UP001500635">
    <property type="component" value="Unassembled WGS sequence"/>
</dbReference>
<organism evidence="9 10">
    <name type="scientific">Tsukamurella soli</name>
    <dbReference type="NCBI Taxonomy" id="644556"/>
    <lineage>
        <taxon>Bacteria</taxon>
        <taxon>Bacillati</taxon>
        <taxon>Actinomycetota</taxon>
        <taxon>Actinomycetes</taxon>
        <taxon>Mycobacteriales</taxon>
        <taxon>Tsukamurellaceae</taxon>
        <taxon>Tsukamurella</taxon>
    </lineage>
</organism>
<proteinExistence type="predicted"/>
<dbReference type="SMART" id="SM00823">
    <property type="entry name" value="PKS_PP"/>
    <property type="match status" value="1"/>
</dbReference>
<dbReference type="InterPro" id="IPR020841">
    <property type="entry name" value="PKS_Beta-ketoAc_synthase_dom"/>
</dbReference>
<dbReference type="InterPro" id="IPR016035">
    <property type="entry name" value="Acyl_Trfase/lysoPLipase"/>
</dbReference>
<evidence type="ECO:0000313" key="9">
    <source>
        <dbReference type="EMBL" id="GAA4404134.1"/>
    </source>
</evidence>
<dbReference type="PROSITE" id="PS00606">
    <property type="entry name" value="KS3_1"/>
    <property type="match status" value="1"/>
</dbReference>
<dbReference type="SUPFAM" id="SSF47336">
    <property type="entry name" value="ACP-like"/>
    <property type="match status" value="1"/>
</dbReference>
<dbReference type="InterPro" id="IPR014030">
    <property type="entry name" value="Ketoacyl_synth_N"/>
</dbReference>
<comment type="cofactor">
    <cofactor evidence="1">
        <name>pantetheine 4'-phosphate</name>
        <dbReference type="ChEBI" id="CHEBI:47942"/>
    </cofactor>
</comment>
<feature type="domain" description="Ketosynthase family 3 (KS3)" evidence="8">
    <location>
        <begin position="9"/>
        <end position="444"/>
    </location>
</feature>
<feature type="region of interest" description="Disordered" evidence="6">
    <location>
        <begin position="911"/>
        <end position="937"/>
    </location>
</feature>
<evidence type="ECO:0000256" key="6">
    <source>
        <dbReference type="SAM" id="MobiDB-lite"/>
    </source>
</evidence>
<dbReference type="InterPro" id="IPR018201">
    <property type="entry name" value="Ketoacyl_synth_AS"/>
</dbReference>
<dbReference type="InterPro" id="IPR006162">
    <property type="entry name" value="Ppantetheine_attach_site"/>
</dbReference>
<dbReference type="Gene3D" id="3.30.559.30">
    <property type="entry name" value="Nonribosomal peptide synthetase, condensation domain"/>
    <property type="match status" value="1"/>
</dbReference>
<dbReference type="InterPro" id="IPR014043">
    <property type="entry name" value="Acyl_transferase_dom"/>
</dbReference>
<dbReference type="RefSeq" id="WP_345000624.1">
    <property type="nucleotide sequence ID" value="NZ_BAABFR010000117.1"/>
</dbReference>
<dbReference type="SMART" id="SM00827">
    <property type="entry name" value="PKS_AT"/>
    <property type="match status" value="1"/>
</dbReference>
<dbReference type="EMBL" id="BAABFR010000117">
    <property type="protein sequence ID" value="GAA4404134.1"/>
    <property type="molecule type" value="Genomic_DNA"/>
</dbReference>
<dbReference type="InterPro" id="IPR014031">
    <property type="entry name" value="Ketoacyl_synth_C"/>
</dbReference>
<accession>A0ABP8KDT4</accession>
<keyword evidence="10" id="KW-1185">Reference proteome</keyword>
<sequence length="1495" mass="157012">MTGHDEGLADAIAVVGMAGRFPGADSVTAFWRNLCAGEESIVALTEAQLRAEGIDDAALGDRNYVRRAAWLGGVEEFDAEFFGLSGAAARMLDPQHRLFLQSVWHALEDAGIDPRAEDGPGTVGVYGTSSASGYLLHNLMSHLDPERVIGQGATFEMINLSLQNDKDHLATRVAHQFDFRGPALSVQTACSSSLVAVHLASQAILSGECDVAVAGGASVRVPNRVGYWHEPGSMSSPSGHCRPFDVRADGTVFGSGVGVVVLKSYQRALEDGDRVHALIRGSAVNNDGATKMTYAAPNAVGQAEVIAEAHAVAGVDASSIGYVETHGTGTPLGDPVEVDGLRQAFELAEDTRPGPCVLGSVKANIGHLEVASGIVGLIKAILCLEHRALPGTLHYTSANPELHLDRGPFEVRGQYGPWEWDGPRRAGVSSFGVGGTNAHVVLEEAPIEESRAQAAGPRVLLLSARRRDALDRARAELAADVSGPDGVDLADAAYTLATRRAEPVRLAAVARDAEHAAAVLSGTVADDDSVAIGEVPAGAEGSIRPARSAPGAAGRVVLLFPGQGAQHVGMGRGLYEAEPVFRAAVDRCAEGFAAELGFDVRETMFDGPARELERTERAQPALFTVEYAMAQLLSSRGIVPAAVLGHSIGEYVAATVAGVFDLPGAIAAVSVRARLMHAAPRGSMLAVPLSADDLAVHLTADGGADLDVATVNEPGGCVIAGTDAAVARLTARLAEHGVAARRVRTSHAFHSRLMEPVTAEFAAALARIPLREPRIPILSNVTGTWMSAEDATDPAAWARQIRATVRFADDVATVLAEHGRVLVEAGPGAALTSAAGRHPRWAEGHRAVRTMRHPAQNRDDHEAFLLGLGQLWAAGVDVRWEVDGDRTARRRVTVAGYPFARDRHWVEYRPTAAGPRRDADPAGATSEPVAVPGDSGSGTIADRLGRIWSQCLGVDAVDPDTDFFALGGDSLIAIGVAMAAGHQGLELTPQDLYDNRTVTSLARALEERYAAGGLAGPMDESARPPVPPNVAHLLEHGLAEPGRWRTPLIVRLRPDIAADDVRAVLTAITAAHDVLRVRLTERAGLWEQEIRPPEEFRDLMVEPLPDGVVDADAARAAVLGVVARQVAGRGIDSAPLTAALVTDPAGGPSHLAVTLHGVAADAETRDILLTDLLVGFGQRAAGAPIELSPVTASWADWCRRVAGLATHPAVLDRRDYWLERAAGGGRVPLAAGSAADRPGVTDLVRVPTTVGVADVTEFDDARGRTGAQVDELLLAALARAVAATVGPGRVAVDVTGAGRSVLRPEVDLHRTAGWFGTLYPVVLDSAAGRPDGASDVEAAADELDGVRAVLRGVPHHGIGYGLLRYLYAPTAARLAALPKADLHFSFAGTLPEPPDVPADAPVRFDPDTTLPVRETPPGLGHALELRVYRSRGELHADWWYDRRRIDPDRAAALAAAYPEALTGLARDLIAADEAAAAVDELELIDLSALDVSEEA</sequence>
<feature type="domain" description="Carrier" evidence="7">
    <location>
        <begin position="935"/>
        <end position="1009"/>
    </location>
</feature>
<dbReference type="PANTHER" id="PTHR43775">
    <property type="entry name" value="FATTY ACID SYNTHASE"/>
    <property type="match status" value="1"/>
</dbReference>
<evidence type="ECO:0000256" key="4">
    <source>
        <dbReference type="ARBA" id="ARBA00022679"/>
    </source>
</evidence>